<dbReference type="Pfam" id="PF15927">
    <property type="entry name" value="Casc1_N"/>
    <property type="match status" value="1"/>
</dbReference>
<evidence type="ECO:0000313" key="7">
    <source>
        <dbReference type="RefSeq" id="XP_033359285.1"/>
    </source>
</evidence>
<dbReference type="PANTHER" id="PTHR20929:SF11">
    <property type="entry name" value="DYNEIN AXONEMAL INTERMEDIATE CHAIN 7"/>
    <property type="match status" value="1"/>
</dbReference>
<dbReference type="InterPro" id="IPR023247">
    <property type="entry name" value="IC97/Dnai7-like"/>
</dbReference>
<proteinExistence type="inferred from homology"/>
<evidence type="ECO:0000259" key="4">
    <source>
        <dbReference type="Pfam" id="PF15927"/>
    </source>
</evidence>
<feature type="region of interest" description="Disordered" evidence="2">
    <location>
        <begin position="368"/>
        <end position="391"/>
    </location>
</feature>
<sequence length="815" mass="94485">MAAAAIIARSKDTSLKNQKKRKEDQASPEEKADESAVKAGIFDVDKISRMEDIRDLMIKDMQEEIRLEQYDTKRRTEMEAEEATIRQRQLKQTRVILSRHWTAYANNILNLKQEENWARYMTCDGLPDPGSLSDMNTFLFLWPLTDKEPSMNTIEDKCRVITHLLSKIDRIIRFSTIDSKEYVIECESIATKLRMELQRWIDLACYRLLRNIESNMIREDMKTTRYVRATNKAVCCVWAPIPLPIGLKRQGGDIERSSLITHGKSIEIEFEEMKLTIKMPSDLDCHRMAIRGLWLAYDHYSIEAHSYRMPQLPENLFDLWNPSLDLLEYSTREYEEKVRLREEQAEGRRLRLEEKKAILERMEYPPVSPRLDKKRKRGKKEKKAHSAKDYQSEFESTLASVLPSKTELLPYLPTPNEILGQREEEAMSESRKLLFTRCENTEVNLRKYRILGGVFRVDLLYQPPQPKDLGKETYLTTLELPKEPKFVPFLRSYETPKAPLESERTPEVIEAEMKALELAMDALVLLTLKLPDSVFWFEPPVVAHWLPEKEMWSTKHVHDVKFNEEKQTITFRTGRLGIHGLAGYKYANLPFQSWELKPEMGKSGREHAGVVLSITAATIQAEFVVREDRVCLNSLTGAASTPIKEIIGEYFELECLIERLQQVGCDLFPERDAASYLKGLSIKHPIAEKHLRECMALLSTSYIFSWSRWNASRSFREIVLQFKEVHGCVAKQRTNLTVLVTSSRTMRIRCTEVSSEFSDLPLDDVEDIKFYADLYQLALNTAGIKTRLLTEQMSYKLASTVTQLLERTNVISMSS</sequence>
<dbReference type="GO" id="GO:0008017">
    <property type="term" value="F:microtubule binding"/>
    <property type="evidence" value="ECO:0007669"/>
    <property type="project" value="TreeGrafter"/>
</dbReference>
<dbReference type="RefSeq" id="XP_033359285.1">
    <property type="nucleotide sequence ID" value="XM_033503394.1"/>
</dbReference>
<keyword evidence="5" id="KW-1185">Reference proteome</keyword>
<feature type="compositionally biased region" description="Basic and acidic residues" evidence="2">
    <location>
        <begin position="21"/>
        <end position="36"/>
    </location>
</feature>
<dbReference type="Pfam" id="PF12366">
    <property type="entry name" value="Casc1_C"/>
    <property type="match status" value="1"/>
</dbReference>
<evidence type="ECO:0000313" key="6">
    <source>
        <dbReference type="RefSeq" id="XP_033359284.1"/>
    </source>
</evidence>
<evidence type="ECO:0000259" key="3">
    <source>
        <dbReference type="Pfam" id="PF12366"/>
    </source>
</evidence>
<dbReference type="Proteomes" id="UP000504631">
    <property type="component" value="Unplaced"/>
</dbReference>
<dbReference type="GeneID" id="117238479"/>
<feature type="compositionally biased region" description="Basic residues" evidence="2">
    <location>
        <begin position="372"/>
        <end position="383"/>
    </location>
</feature>
<dbReference type="RefSeq" id="XP_033359284.1">
    <property type="nucleotide sequence ID" value="XM_033503393.1"/>
</dbReference>
<evidence type="ECO:0000256" key="2">
    <source>
        <dbReference type="SAM" id="MobiDB-lite"/>
    </source>
</evidence>
<accession>A0A6J3L5B9</accession>
<organism evidence="5 6">
    <name type="scientific">Bombus vosnesenskii</name>
    <dbReference type="NCBI Taxonomy" id="207650"/>
    <lineage>
        <taxon>Eukaryota</taxon>
        <taxon>Metazoa</taxon>
        <taxon>Ecdysozoa</taxon>
        <taxon>Arthropoda</taxon>
        <taxon>Hexapoda</taxon>
        <taxon>Insecta</taxon>
        <taxon>Pterygota</taxon>
        <taxon>Neoptera</taxon>
        <taxon>Endopterygota</taxon>
        <taxon>Hymenoptera</taxon>
        <taxon>Apocrita</taxon>
        <taxon>Aculeata</taxon>
        <taxon>Apoidea</taxon>
        <taxon>Anthophila</taxon>
        <taxon>Apidae</taxon>
        <taxon>Bombus</taxon>
        <taxon>Pyrobombus</taxon>
    </lineage>
</organism>
<dbReference type="KEGG" id="bvk:117238479"/>
<dbReference type="InterPro" id="IPR031826">
    <property type="entry name" value="IC97/Casc1_N"/>
</dbReference>
<comment type="similarity">
    <text evidence="1">Belongs to the DNAI7 family.</text>
</comment>
<dbReference type="PANTHER" id="PTHR20929">
    <property type="entry name" value="LUNG ADENOMA SUSCEPTIBILITY 1-RELATED"/>
    <property type="match status" value="1"/>
</dbReference>
<evidence type="ECO:0000256" key="1">
    <source>
        <dbReference type="ARBA" id="ARBA00024332"/>
    </source>
</evidence>
<feature type="region of interest" description="Disordered" evidence="2">
    <location>
        <begin position="1"/>
        <end position="36"/>
    </location>
</feature>
<name>A0A6J3L5B9_9HYME</name>
<dbReference type="GO" id="GO:0048487">
    <property type="term" value="F:beta-tubulin binding"/>
    <property type="evidence" value="ECO:0007669"/>
    <property type="project" value="TreeGrafter"/>
</dbReference>
<gene>
    <name evidence="6 7" type="primary">LOC117238479</name>
</gene>
<protein>
    <submittedName>
        <fullName evidence="6 7">Axonemal 84 kDa protein-like isoform X1</fullName>
    </submittedName>
</protein>
<reference evidence="6 7" key="1">
    <citation type="submission" date="2025-04" db="UniProtKB">
        <authorList>
            <consortium name="RefSeq"/>
        </authorList>
    </citation>
    <scope>IDENTIFICATION</scope>
    <source>
        <tissue evidence="6 7">Muscle</tissue>
    </source>
</reference>
<evidence type="ECO:0000313" key="5">
    <source>
        <dbReference type="Proteomes" id="UP000504631"/>
    </source>
</evidence>
<feature type="domain" description="CASC1 C-terminal" evidence="3">
    <location>
        <begin position="551"/>
        <end position="756"/>
    </location>
</feature>
<dbReference type="InterPro" id="IPR022110">
    <property type="entry name" value="CASC1_C"/>
</dbReference>
<feature type="domain" description="IC97/Casc1 N-terminal" evidence="4">
    <location>
        <begin position="59"/>
        <end position="239"/>
    </location>
</feature>
<dbReference type="GO" id="GO:0005930">
    <property type="term" value="C:axoneme"/>
    <property type="evidence" value="ECO:0007669"/>
    <property type="project" value="TreeGrafter"/>
</dbReference>
<dbReference type="AlphaFoldDB" id="A0A6J3L5B9"/>